<feature type="compositionally biased region" description="Acidic residues" evidence="1">
    <location>
        <begin position="130"/>
        <end position="139"/>
    </location>
</feature>
<protein>
    <submittedName>
        <fullName evidence="2">Uncharacterized protein</fullName>
    </submittedName>
</protein>
<dbReference type="Proteomes" id="UP000473470">
    <property type="component" value="Unassembled WGS sequence"/>
</dbReference>
<evidence type="ECO:0000256" key="1">
    <source>
        <dbReference type="SAM" id="MobiDB-lite"/>
    </source>
</evidence>
<gene>
    <name evidence="2" type="ORF">F7R25_03975</name>
</gene>
<feature type="region of interest" description="Disordered" evidence="1">
    <location>
        <begin position="102"/>
        <end position="139"/>
    </location>
</feature>
<evidence type="ECO:0000313" key="2">
    <source>
        <dbReference type="EMBL" id="KAB0640662.1"/>
    </source>
</evidence>
<dbReference type="RefSeq" id="WP_150998397.1">
    <property type="nucleotide sequence ID" value="NZ_CABVPM010000001.1"/>
</dbReference>
<name>A0A6L3N538_9BURK</name>
<dbReference type="EMBL" id="VZOK01000004">
    <property type="protein sequence ID" value="KAB0640662.1"/>
    <property type="molecule type" value="Genomic_DNA"/>
</dbReference>
<organism evidence="2 3">
    <name type="scientific">Burkholderia stagnalis</name>
    <dbReference type="NCBI Taxonomy" id="1503054"/>
    <lineage>
        <taxon>Bacteria</taxon>
        <taxon>Pseudomonadati</taxon>
        <taxon>Pseudomonadota</taxon>
        <taxon>Betaproteobacteria</taxon>
        <taxon>Burkholderiales</taxon>
        <taxon>Burkholderiaceae</taxon>
        <taxon>Burkholderia</taxon>
        <taxon>Burkholderia cepacia complex</taxon>
    </lineage>
</organism>
<reference evidence="2 3" key="1">
    <citation type="submission" date="2019-09" db="EMBL/GenBank/DDBJ databases">
        <title>Draft genome sequences of 48 bacterial type strains from the CCUG.</title>
        <authorList>
            <person name="Tunovic T."/>
            <person name="Pineiro-Iglesias B."/>
            <person name="Unosson C."/>
            <person name="Inganas E."/>
            <person name="Ohlen M."/>
            <person name="Cardew S."/>
            <person name="Jensie-Markopoulos S."/>
            <person name="Salva-Serra F."/>
            <person name="Jaen-Luchoro D."/>
            <person name="Karlsson R."/>
            <person name="Svensson-Stadler L."/>
            <person name="Chun J."/>
            <person name="Moore E."/>
        </authorList>
    </citation>
    <scope>NUCLEOTIDE SEQUENCE [LARGE SCALE GENOMIC DNA]</scope>
    <source>
        <strain evidence="2 3">CCUG 65686</strain>
    </source>
</reference>
<evidence type="ECO:0000313" key="3">
    <source>
        <dbReference type="Proteomes" id="UP000473470"/>
    </source>
</evidence>
<comment type="caution">
    <text evidence="2">The sequence shown here is derived from an EMBL/GenBank/DDBJ whole genome shotgun (WGS) entry which is preliminary data.</text>
</comment>
<accession>A0A6L3N538</accession>
<dbReference type="AlphaFoldDB" id="A0A6L3N538"/>
<proteinExistence type="predicted"/>
<sequence>MNPMNHFHFQLPLGHILATQDINHREKPVETILIHVSKREWNIDAINDLYGFGEEDPATMSDLEIANLLHLQAHFEFAKNEYWLDTNKVFVLVKPMHLEGKAGREGYFDDSKPSTHEPYGRSLAHHYEAEDSEDDGYPD</sequence>
<feature type="compositionally biased region" description="Basic and acidic residues" evidence="1">
    <location>
        <begin position="102"/>
        <end position="129"/>
    </location>
</feature>